<evidence type="ECO:0000259" key="8">
    <source>
        <dbReference type="PROSITE" id="PS51081"/>
    </source>
</evidence>
<evidence type="ECO:0000256" key="2">
    <source>
        <dbReference type="ARBA" id="ARBA00022771"/>
    </source>
</evidence>
<dbReference type="SUPFAM" id="SSF57850">
    <property type="entry name" value="RING/U-box"/>
    <property type="match status" value="1"/>
</dbReference>
<dbReference type="PROSITE" id="PS51081">
    <property type="entry name" value="ZF_SIAH"/>
    <property type="match status" value="1"/>
</dbReference>
<dbReference type="Proteomes" id="UP001283361">
    <property type="component" value="Unassembled WGS sequence"/>
</dbReference>
<dbReference type="PROSITE" id="PS50089">
    <property type="entry name" value="ZF_RING_2"/>
    <property type="match status" value="1"/>
</dbReference>
<dbReference type="InterPro" id="IPR013010">
    <property type="entry name" value="Znf_SIAH"/>
</dbReference>
<evidence type="ECO:0000313" key="10">
    <source>
        <dbReference type="Proteomes" id="UP001283361"/>
    </source>
</evidence>
<dbReference type="SMART" id="SM00184">
    <property type="entry name" value="RING"/>
    <property type="match status" value="1"/>
</dbReference>
<reference evidence="9" key="1">
    <citation type="journal article" date="2023" name="G3 (Bethesda)">
        <title>A reference genome for the long-term kleptoplast-retaining sea slug Elysia crispata morphotype clarki.</title>
        <authorList>
            <person name="Eastman K.E."/>
            <person name="Pendleton A.L."/>
            <person name="Shaikh M.A."/>
            <person name="Suttiyut T."/>
            <person name="Ogas R."/>
            <person name="Tomko P."/>
            <person name="Gavelis G."/>
            <person name="Widhalm J.R."/>
            <person name="Wisecaver J.H."/>
        </authorList>
    </citation>
    <scope>NUCLEOTIDE SEQUENCE</scope>
    <source>
        <strain evidence="9">ECLA1</strain>
    </source>
</reference>
<evidence type="ECO:0000256" key="5">
    <source>
        <dbReference type="SAM" id="Coils"/>
    </source>
</evidence>
<proteinExistence type="predicted"/>
<dbReference type="AlphaFoldDB" id="A0AAE0Z8X7"/>
<sequence>MGLDIDRFLCEVNEGLLCCICKDVLEEPLQAPCEHAFCRQCIQGWLANECSCPEDRQTLFLSDLRPLFRYMRNDLARLRLRCQFFHFGCQKICTMDSLRSHETNCDHASVTCPHAQCALTMTRRELEEHVILCHVRSGITPQGISEEGANGSSSNSSQECPLGCGALLLSSRDQELHNCVAELRTTIEVLRAELLCQVDDQRREMNARLDSQRAHMVQREAALKNQIEALKAEMGQLSEHLKRLLELEVGRGMELDRLAAERAELKNMLDEIQRKQAEEGMCPTCSCSGKSRVTNV</sequence>
<dbReference type="PANTHER" id="PTHR10131:SF157">
    <property type="entry name" value="RECEPTOR-ASSOCIATED FACTOR, PUTATIVE-RELATED"/>
    <property type="match status" value="1"/>
</dbReference>
<gene>
    <name evidence="9" type="ORF">RRG08_025407</name>
</gene>
<evidence type="ECO:0000256" key="4">
    <source>
        <dbReference type="PROSITE-ProRule" id="PRU00207"/>
    </source>
</evidence>
<keyword evidence="1 4" id="KW-0479">Metal-binding</keyword>
<feature type="zinc finger region" description="TRAF-type" evidence="4">
    <location>
        <begin position="100"/>
        <end position="133"/>
    </location>
</feature>
<organism evidence="9 10">
    <name type="scientific">Elysia crispata</name>
    <name type="common">lettuce slug</name>
    <dbReference type="NCBI Taxonomy" id="231223"/>
    <lineage>
        <taxon>Eukaryota</taxon>
        <taxon>Metazoa</taxon>
        <taxon>Spiralia</taxon>
        <taxon>Lophotrochozoa</taxon>
        <taxon>Mollusca</taxon>
        <taxon>Gastropoda</taxon>
        <taxon>Heterobranchia</taxon>
        <taxon>Euthyneura</taxon>
        <taxon>Panpulmonata</taxon>
        <taxon>Sacoglossa</taxon>
        <taxon>Placobranchoidea</taxon>
        <taxon>Plakobranchidae</taxon>
        <taxon>Elysia</taxon>
    </lineage>
</organism>
<dbReference type="InterPro" id="IPR001841">
    <property type="entry name" value="Znf_RING"/>
</dbReference>
<dbReference type="PANTHER" id="PTHR10131">
    <property type="entry name" value="TNF RECEPTOR ASSOCIATED FACTOR"/>
    <property type="match status" value="1"/>
</dbReference>
<feature type="domain" description="RING-type" evidence="6">
    <location>
        <begin position="18"/>
        <end position="56"/>
    </location>
</feature>
<dbReference type="Gene3D" id="3.30.40.10">
    <property type="entry name" value="Zinc/RING finger domain, C3HC4 (zinc finger)"/>
    <property type="match status" value="2"/>
</dbReference>
<keyword evidence="2 4" id="KW-0863">Zinc-finger</keyword>
<evidence type="ECO:0000256" key="3">
    <source>
        <dbReference type="ARBA" id="ARBA00022833"/>
    </source>
</evidence>
<evidence type="ECO:0000313" key="9">
    <source>
        <dbReference type="EMBL" id="KAK3764885.1"/>
    </source>
</evidence>
<evidence type="ECO:0000259" key="6">
    <source>
        <dbReference type="PROSITE" id="PS50089"/>
    </source>
</evidence>
<comment type="caution">
    <text evidence="9">The sequence shown here is derived from an EMBL/GenBank/DDBJ whole genome shotgun (WGS) entry which is preliminary data.</text>
</comment>
<dbReference type="InterPro" id="IPR017907">
    <property type="entry name" value="Znf_RING_CS"/>
</dbReference>
<name>A0AAE0Z8X7_9GAST</name>
<keyword evidence="10" id="KW-1185">Reference proteome</keyword>
<feature type="coiled-coil region" evidence="5">
    <location>
        <begin position="213"/>
        <end position="278"/>
    </location>
</feature>
<evidence type="ECO:0000259" key="7">
    <source>
        <dbReference type="PROSITE" id="PS50145"/>
    </source>
</evidence>
<evidence type="ECO:0000256" key="1">
    <source>
        <dbReference type="ARBA" id="ARBA00022723"/>
    </source>
</evidence>
<dbReference type="GO" id="GO:0008270">
    <property type="term" value="F:zinc ion binding"/>
    <property type="evidence" value="ECO:0007669"/>
    <property type="project" value="UniProtKB-KW"/>
</dbReference>
<feature type="domain" description="TRAF-type" evidence="7">
    <location>
        <begin position="100"/>
        <end position="133"/>
    </location>
</feature>
<accession>A0AAE0Z8X7</accession>
<dbReference type="Pfam" id="PF13923">
    <property type="entry name" value="zf-C3HC4_2"/>
    <property type="match status" value="1"/>
</dbReference>
<keyword evidence="5" id="KW-0175">Coiled coil</keyword>
<dbReference type="InterPro" id="IPR001293">
    <property type="entry name" value="Znf_TRAF"/>
</dbReference>
<feature type="domain" description="SIAH-type" evidence="8">
    <location>
        <begin position="77"/>
        <end position="135"/>
    </location>
</feature>
<dbReference type="PROSITE" id="PS00518">
    <property type="entry name" value="ZF_RING_1"/>
    <property type="match status" value="1"/>
</dbReference>
<dbReference type="PROSITE" id="PS50145">
    <property type="entry name" value="ZF_TRAF"/>
    <property type="match status" value="1"/>
</dbReference>
<dbReference type="SUPFAM" id="SSF49599">
    <property type="entry name" value="TRAF domain-like"/>
    <property type="match status" value="1"/>
</dbReference>
<dbReference type="InterPro" id="IPR013083">
    <property type="entry name" value="Znf_RING/FYVE/PHD"/>
</dbReference>
<protein>
    <submittedName>
        <fullName evidence="9">Uncharacterized protein</fullName>
    </submittedName>
</protein>
<dbReference type="GO" id="GO:0043122">
    <property type="term" value="P:regulation of canonical NF-kappaB signal transduction"/>
    <property type="evidence" value="ECO:0007669"/>
    <property type="project" value="TreeGrafter"/>
</dbReference>
<keyword evidence="3 4" id="KW-0862">Zinc</keyword>
<dbReference type="EMBL" id="JAWDGP010004366">
    <property type="protein sequence ID" value="KAK3764885.1"/>
    <property type="molecule type" value="Genomic_DNA"/>
</dbReference>